<accession>A0A161H2E3</accession>
<dbReference type="KEGG" id="daa:AKL17_4603"/>
<evidence type="ECO:0000313" key="2">
    <source>
        <dbReference type="EMBL" id="AMY71813.1"/>
    </source>
</evidence>
<name>A0A161H2E3_9RHOB</name>
<reference evidence="2 3" key="1">
    <citation type="submission" date="2015-09" db="EMBL/GenBank/DDBJ databases">
        <title>Complete genome sequence of Defluviimonas alba cai42t isolated from an oilfield in Xinjiang.</title>
        <authorList>
            <person name="Geng S."/>
            <person name="Pan X."/>
            <person name="Wu X."/>
        </authorList>
    </citation>
    <scope>NUCLEOTIDE SEQUENCE [LARGE SCALE GENOMIC DNA]</scope>
    <source>
        <strain evidence="3">cai42</strain>
    </source>
</reference>
<sequence length="97" mass="10361">MMTRIALTLALMLATAAPAAAGCFADYKAKREGGSLKLHYGVAELPDRACSSKRDAADALAPRLAGEGWTLLNVLSIFGPDGLEQRKDSAGQFFLRY</sequence>
<dbReference type="EMBL" id="CP012661">
    <property type="protein sequence ID" value="AMY71813.1"/>
    <property type="molecule type" value="Genomic_DNA"/>
</dbReference>
<feature type="signal peptide" evidence="1">
    <location>
        <begin position="1"/>
        <end position="21"/>
    </location>
</feature>
<keyword evidence="3" id="KW-1185">Reference proteome</keyword>
<protein>
    <recommendedName>
        <fullName evidence="4">DUF4177 domain-containing protein</fullName>
    </recommendedName>
</protein>
<dbReference type="STRING" id="1335048.AKL17_4603"/>
<feature type="chain" id="PRO_5007823020" description="DUF4177 domain-containing protein" evidence="1">
    <location>
        <begin position="22"/>
        <end position="97"/>
    </location>
</feature>
<keyword evidence="1" id="KW-0732">Signal</keyword>
<evidence type="ECO:0008006" key="4">
    <source>
        <dbReference type="Google" id="ProtNLM"/>
    </source>
</evidence>
<evidence type="ECO:0000256" key="1">
    <source>
        <dbReference type="SAM" id="SignalP"/>
    </source>
</evidence>
<organism evidence="2 3">
    <name type="scientific">Frigidibacter mobilis</name>
    <dbReference type="NCBI Taxonomy" id="1335048"/>
    <lineage>
        <taxon>Bacteria</taxon>
        <taxon>Pseudomonadati</taxon>
        <taxon>Pseudomonadota</taxon>
        <taxon>Alphaproteobacteria</taxon>
        <taxon>Rhodobacterales</taxon>
        <taxon>Paracoccaceae</taxon>
        <taxon>Frigidibacter</taxon>
    </lineage>
</organism>
<dbReference type="Proteomes" id="UP000076128">
    <property type="component" value="Chromosome"/>
</dbReference>
<evidence type="ECO:0000313" key="3">
    <source>
        <dbReference type="Proteomes" id="UP000076128"/>
    </source>
</evidence>
<dbReference type="AlphaFoldDB" id="A0A161H2E3"/>
<dbReference type="PROSITE" id="PS51257">
    <property type="entry name" value="PROKAR_LIPOPROTEIN"/>
    <property type="match status" value="1"/>
</dbReference>
<gene>
    <name evidence="2" type="ORF">AKL17_4603</name>
</gene>
<dbReference type="RefSeq" id="WP_166507226.1">
    <property type="nucleotide sequence ID" value="NZ_CP012661.1"/>
</dbReference>
<proteinExistence type="predicted"/>
<dbReference type="PATRIC" id="fig|1335048.3.peg.4776"/>